<evidence type="ECO:0000256" key="8">
    <source>
        <dbReference type="ARBA" id="ARBA00022840"/>
    </source>
</evidence>
<dbReference type="InterPro" id="IPR011545">
    <property type="entry name" value="DEAD/DEAH_box_helicase_dom"/>
</dbReference>
<dbReference type="GO" id="GO:0003724">
    <property type="term" value="F:RNA helicase activity"/>
    <property type="evidence" value="ECO:0007669"/>
    <property type="project" value="TreeGrafter"/>
</dbReference>
<dbReference type="Gene3D" id="3.40.50.300">
    <property type="entry name" value="P-loop containing nucleotide triphosphate hydrolases"/>
    <property type="match status" value="2"/>
</dbReference>
<dbReference type="GO" id="GO:0016787">
    <property type="term" value="F:hydrolase activity"/>
    <property type="evidence" value="ECO:0007669"/>
    <property type="project" value="UniProtKB-KW"/>
</dbReference>
<protein>
    <submittedName>
        <fullName evidence="13">CRISPR-associated helicase, Cas3 family</fullName>
    </submittedName>
</protein>
<dbReference type="Gene3D" id="1.10.3210.30">
    <property type="match status" value="1"/>
</dbReference>
<dbReference type="InterPro" id="IPR038257">
    <property type="entry name" value="CRISPR-assoc_Cas3_HD_sf"/>
</dbReference>
<reference evidence="13 14" key="1">
    <citation type="submission" date="2016-11" db="EMBL/GenBank/DDBJ databases">
        <authorList>
            <person name="Jaros S."/>
            <person name="Januszkiewicz K."/>
            <person name="Wedrychowicz H."/>
        </authorList>
    </citation>
    <scope>NUCLEOTIDE SEQUENCE [LARGE SCALE GENOMIC DNA]</scope>
    <source>
        <strain evidence="13 14">DSM 21120</strain>
    </source>
</reference>
<dbReference type="Proteomes" id="UP000184032">
    <property type="component" value="Unassembled WGS sequence"/>
</dbReference>
<gene>
    <name evidence="13" type="ORF">SAMN02745245_01652</name>
</gene>
<evidence type="ECO:0000256" key="3">
    <source>
        <dbReference type="ARBA" id="ARBA00022722"/>
    </source>
</evidence>
<evidence type="ECO:0000256" key="5">
    <source>
        <dbReference type="ARBA" id="ARBA00022741"/>
    </source>
</evidence>
<dbReference type="GO" id="GO:0004518">
    <property type="term" value="F:nuclease activity"/>
    <property type="evidence" value="ECO:0007669"/>
    <property type="project" value="UniProtKB-KW"/>
</dbReference>
<keyword evidence="11" id="KW-0175">Coiled coil</keyword>
<evidence type="ECO:0000256" key="2">
    <source>
        <dbReference type="ARBA" id="ARBA00009046"/>
    </source>
</evidence>
<comment type="similarity">
    <text evidence="1">In the N-terminal section; belongs to the CRISPR-associated nuclease Cas3-HD family.</text>
</comment>
<dbReference type="PANTHER" id="PTHR47959:SF16">
    <property type="entry name" value="CRISPR-ASSOCIATED NUCLEASE_HELICASE CAS3-RELATED"/>
    <property type="match status" value="1"/>
</dbReference>
<dbReference type="Pfam" id="PF18019">
    <property type="entry name" value="Cas3_HD"/>
    <property type="match status" value="1"/>
</dbReference>
<evidence type="ECO:0000313" key="14">
    <source>
        <dbReference type="Proteomes" id="UP000184032"/>
    </source>
</evidence>
<keyword evidence="5" id="KW-0547">Nucleotide-binding</keyword>
<dbReference type="GO" id="GO:0003676">
    <property type="term" value="F:nucleic acid binding"/>
    <property type="evidence" value="ECO:0007669"/>
    <property type="project" value="InterPro"/>
</dbReference>
<dbReference type="EMBL" id="FQXI01000014">
    <property type="protein sequence ID" value="SHH57998.1"/>
    <property type="molecule type" value="Genomic_DNA"/>
</dbReference>
<evidence type="ECO:0000259" key="12">
    <source>
        <dbReference type="PROSITE" id="PS51643"/>
    </source>
</evidence>
<dbReference type="GO" id="GO:0005829">
    <property type="term" value="C:cytosol"/>
    <property type="evidence" value="ECO:0007669"/>
    <property type="project" value="TreeGrafter"/>
</dbReference>
<name>A0A1M5U4Y4_9FIRM</name>
<organism evidence="13 14">
    <name type="scientific">Anaerosphaera aminiphila DSM 21120</name>
    <dbReference type="NCBI Taxonomy" id="1120995"/>
    <lineage>
        <taxon>Bacteria</taxon>
        <taxon>Bacillati</taxon>
        <taxon>Bacillota</taxon>
        <taxon>Tissierellia</taxon>
        <taxon>Tissierellales</taxon>
        <taxon>Peptoniphilaceae</taxon>
        <taxon>Anaerosphaera</taxon>
    </lineage>
</organism>
<evidence type="ECO:0000256" key="4">
    <source>
        <dbReference type="ARBA" id="ARBA00022723"/>
    </source>
</evidence>
<comment type="similarity">
    <text evidence="2">In the central section; belongs to the CRISPR-associated helicase Cas3 family.</text>
</comment>
<proteinExistence type="inferred from homology"/>
<dbReference type="Pfam" id="PF00270">
    <property type="entry name" value="DEAD"/>
    <property type="match status" value="1"/>
</dbReference>
<evidence type="ECO:0000256" key="10">
    <source>
        <dbReference type="ARBA" id="ARBA00038437"/>
    </source>
</evidence>
<dbReference type="GO" id="GO:0051607">
    <property type="term" value="P:defense response to virus"/>
    <property type="evidence" value="ECO:0007669"/>
    <property type="project" value="UniProtKB-KW"/>
</dbReference>
<dbReference type="SUPFAM" id="SSF109604">
    <property type="entry name" value="HD-domain/PDEase-like"/>
    <property type="match status" value="1"/>
</dbReference>
<dbReference type="InterPro" id="IPR054712">
    <property type="entry name" value="Cas3-like_dom"/>
</dbReference>
<dbReference type="SMART" id="SM00487">
    <property type="entry name" value="DEXDc"/>
    <property type="match status" value="1"/>
</dbReference>
<dbReference type="GO" id="GO:0005524">
    <property type="term" value="F:ATP binding"/>
    <property type="evidence" value="ECO:0007669"/>
    <property type="project" value="UniProtKB-KW"/>
</dbReference>
<dbReference type="RefSeq" id="WP_073185283.1">
    <property type="nucleotide sequence ID" value="NZ_FQXI01000014.1"/>
</dbReference>
<evidence type="ECO:0000256" key="7">
    <source>
        <dbReference type="ARBA" id="ARBA00022806"/>
    </source>
</evidence>
<dbReference type="InterPro" id="IPR006483">
    <property type="entry name" value="CRISPR-assoc_Cas3_HD"/>
</dbReference>
<evidence type="ECO:0000256" key="9">
    <source>
        <dbReference type="ARBA" id="ARBA00023118"/>
    </source>
</evidence>
<keyword evidence="14" id="KW-1185">Reference proteome</keyword>
<evidence type="ECO:0000256" key="1">
    <source>
        <dbReference type="ARBA" id="ARBA00006847"/>
    </source>
</evidence>
<dbReference type="PROSITE" id="PS51643">
    <property type="entry name" value="HD_CAS3"/>
    <property type="match status" value="1"/>
</dbReference>
<dbReference type="SUPFAM" id="SSF52540">
    <property type="entry name" value="P-loop containing nucleoside triphosphate hydrolases"/>
    <property type="match status" value="1"/>
</dbReference>
<dbReference type="InterPro" id="IPR006474">
    <property type="entry name" value="Helicase_Cas3_CRISPR-ass_core"/>
</dbReference>
<evidence type="ECO:0000256" key="6">
    <source>
        <dbReference type="ARBA" id="ARBA00022801"/>
    </source>
</evidence>
<evidence type="ECO:0000256" key="11">
    <source>
        <dbReference type="SAM" id="Coils"/>
    </source>
</evidence>
<dbReference type="STRING" id="1120995.SAMN02745245_01652"/>
<dbReference type="InterPro" id="IPR001650">
    <property type="entry name" value="Helicase_C-like"/>
</dbReference>
<keyword evidence="9" id="KW-0051">Antiviral defense</keyword>
<dbReference type="CDD" id="cd09641">
    <property type="entry name" value="Cas3''_I"/>
    <property type="match status" value="1"/>
</dbReference>
<dbReference type="InterPro" id="IPR027417">
    <property type="entry name" value="P-loop_NTPase"/>
</dbReference>
<dbReference type="InterPro" id="IPR050079">
    <property type="entry name" value="DEAD_box_RNA_helicase"/>
</dbReference>
<dbReference type="AlphaFoldDB" id="A0A1M5U4Y4"/>
<dbReference type="NCBIfam" id="TIGR01587">
    <property type="entry name" value="cas3_core"/>
    <property type="match status" value="1"/>
</dbReference>
<evidence type="ECO:0000313" key="13">
    <source>
        <dbReference type="EMBL" id="SHH57998.1"/>
    </source>
</evidence>
<dbReference type="SMART" id="SM00490">
    <property type="entry name" value="HELICc"/>
    <property type="match status" value="1"/>
</dbReference>
<dbReference type="PANTHER" id="PTHR47959">
    <property type="entry name" value="ATP-DEPENDENT RNA HELICASE RHLE-RELATED"/>
    <property type="match status" value="1"/>
</dbReference>
<dbReference type="InterPro" id="IPR014001">
    <property type="entry name" value="Helicase_ATP-bd"/>
</dbReference>
<comment type="similarity">
    <text evidence="10">Belongs to the DEAD box helicase family.</text>
</comment>
<accession>A0A1M5U4Y4</accession>
<keyword evidence="7" id="KW-0347">Helicase</keyword>
<keyword evidence="8" id="KW-0067">ATP-binding</keyword>
<dbReference type="OrthoDB" id="9810236at2"/>
<keyword evidence="3" id="KW-0540">Nuclease</keyword>
<dbReference type="GO" id="GO:0046872">
    <property type="term" value="F:metal ion binding"/>
    <property type="evidence" value="ECO:0007669"/>
    <property type="project" value="UniProtKB-KW"/>
</dbReference>
<sequence length="766" mass="90204">MFLAKSNPEESIKKHTDNLLQNYDILKKIYGEEIDINWSILKLACLYHDVGKINNAFQNKLKRTQKKVEIKEIPHGYLSATFIDIDSLIDKYTEEEVCILVTAVAKHHIRKFEIEDMREEIRKEVESLKEVSKEFKSEFSYDEIPNISEYIDEYSLEALYNNELSGFSKEEDKINYILVKGLLNRIDYAASGYYQIEYKNDFLTEALNEYKKSWGKNADFNDLQKYMQDSQDENVIVVAETGYGKTEAGLLWIGNNKGIFTLPIRAAINSIYDRIRNEILKENNNNLSYKLALLHSDSLSELFKRVEAEEDKLKLEDLEILDYNDRARQKSLPLTVSTLDQIFKFVYKYQGFEQDLATLSYSKIVIDEIQMYSPDLLAYLIVGLDMITKIGGKFAIITATLPPFIVDLLRKRNIEFKEPINKYTKKNRIRHEIKLLKEQLNFEFVREQFQDNKVLVITNTVRKAQEIYDGLKDELEEKINIFHGSYIKKDRKSKEDQIIKFGDKNNKDTGIWICTQVAEASLDIDFDILVTELSDLNGLFQRMGRCYRNRNLEEGKTNIFVFDGGDELCTGIGFVNDKGIFEFSKNELREEFKNRETWRISELEKLDLIEKVYSTEKMNSTDYYREVEDTIKYLDSTFIYEKSKSEVSKVFRAIDNIDIIPSEVYKENEIEIKKNIEIIKRKYTDKKDLKTTEKERLEKIKARIAINDLTVSIPYYFSNYDNTYREEINDYESISIYECEYDKKDGLRHIKEKVKKEYEEDIVNII</sequence>
<feature type="domain" description="HD Cas3-type" evidence="12">
    <location>
        <begin position="5"/>
        <end position="189"/>
    </location>
</feature>
<dbReference type="Pfam" id="PF22590">
    <property type="entry name" value="Cas3-like_C_2"/>
    <property type="match status" value="1"/>
</dbReference>
<keyword evidence="6" id="KW-0378">Hydrolase</keyword>
<keyword evidence="4" id="KW-0479">Metal-binding</keyword>
<feature type="coiled-coil region" evidence="11">
    <location>
        <begin position="111"/>
        <end position="138"/>
    </location>
</feature>
<dbReference type="NCBIfam" id="TIGR01596">
    <property type="entry name" value="cas3_HD"/>
    <property type="match status" value="1"/>
</dbReference>